<proteinExistence type="predicted"/>
<dbReference type="PANTHER" id="PTHR33525">
    <property type="match status" value="1"/>
</dbReference>
<feature type="domain" description="HDOD" evidence="1">
    <location>
        <begin position="17"/>
        <end position="208"/>
    </location>
</feature>
<dbReference type="PROSITE" id="PS51833">
    <property type="entry name" value="HDOD"/>
    <property type="match status" value="1"/>
</dbReference>
<accession>A0ABM7MF70</accession>
<keyword evidence="3" id="KW-1185">Reference proteome</keyword>
<name>A0ABM7MF70_9GAMM</name>
<dbReference type="Proteomes" id="UP001054820">
    <property type="component" value="Chromosome"/>
</dbReference>
<dbReference type="EMBL" id="AP024202">
    <property type="protein sequence ID" value="BCN94076.1"/>
    <property type="molecule type" value="Genomic_DNA"/>
</dbReference>
<dbReference type="InterPro" id="IPR013976">
    <property type="entry name" value="HDOD"/>
</dbReference>
<sequence>MQEKLALAAKIFSKVNIPTIPEEIICLKEELNKKYPNTVTIANLISHNPELLGDFLTLVNTNITNEKTEIKDAKAAVNVLGLDEIYNIFLSSSLTKIIAQSPDEKAILTHGAQSGLAAAELSYWVFDVSRSEAYMAGLMQNIGAIYFARSEPESYMEIYKAQLSNPISAYDKELETYHTTHAYLGTFIAKKWHINPDVYKSILLHHDTNFASKLANDQKVRHIVSLIMLSNYVVSTNSGEQYITQELKEYRDLGKHQLSLPDNALKAANAAVIKWGNSVGLSTGSH</sequence>
<dbReference type="GO" id="GO:0016301">
    <property type="term" value="F:kinase activity"/>
    <property type="evidence" value="ECO:0007669"/>
    <property type="project" value="UniProtKB-KW"/>
</dbReference>
<reference evidence="2" key="1">
    <citation type="journal article" date="2022" name="Arch. Microbiol.">
        <title>Thiomicrorhabdus immobilis sp. nov., a mesophilic sulfur-oxidizing bacterium isolated from sediment of a brackish lake in northern Japan.</title>
        <authorList>
            <person name="Kojima H."/>
            <person name="Mochizuki J."/>
            <person name="Kanda M."/>
            <person name="Watanabe T."/>
            <person name="Fukui M."/>
        </authorList>
    </citation>
    <scope>NUCLEOTIDE SEQUENCE</scope>
    <source>
        <strain evidence="2">Am19</strain>
    </source>
</reference>
<evidence type="ECO:0000313" key="2">
    <source>
        <dbReference type="EMBL" id="BCN94076.1"/>
    </source>
</evidence>
<dbReference type="Gene3D" id="1.10.3210.10">
    <property type="entry name" value="Hypothetical protein af1432"/>
    <property type="match status" value="1"/>
</dbReference>
<dbReference type="SUPFAM" id="SSF109604">
    <property type="entry name" value="HD-domain/PDEase-like"/>
    <property type="match status" value="1"/>
</dbReference>
<dbReference type="InterPro" id="IPR052340">
    <property type="entry name" value="RNase_Y/CdgJ"/>
</dbReference>
<evidence type="ECO:0000259" key="1">
    <source>
        <dbReference type="PROSITE" id="PS51833"/>
    </source>
</evidence>
<keyword evidence="2" id="KW-0808">Transferase</keyword>
<dbReference type="RefSeq" id="WP_237261551.1">
    <property type="nucleotide sequence ID" value="NZ_AP024202.1"/>
</dbReference>
<dbReference type="Pfam" id="PF08668">
    <property type="entry name" value="HDOD"/>
    <property type="match status" value="1"/>
</dbReference>
<organism evidence="2 3">
    <name type="scientific">Thiomicrorhabdus immobilis</name>
    <dbReference type="NCBI Taxonomy" id="2791037"/>
    <lineage>
        <taxon>Bacteria</taxon>
        <taxon>Pseudomonadati</taxon>
        <taxon>Pseudomonadota</taxon>
        <taxon>Gammaproteobacteria</taxon>
        <taxon>Thiotrichales</taxon>
        <taxon>Piscirickettsiaceae</taxon>
        <taxon>Thiomicrorhabdus</taxon>
    </lineage>
</organism>
<dbReference type="PANTHER" id="PTHR33525:SF3">
    <property type="entry name" value="RIBONUCLEASE Y"/>
    <property type="match status" value="1"/>
</dbReference>
<evidence type="ECO:0000313" key="3">
    <source>
        <dbReference type="Proteomes" id="UP001054820"/>
    </source>
</evidence>
<keyword evidence="2" id="KW-0418">Kinase</keyword>
<gene>
    <name evidence="2" type="ORF">THMIRHAM_18610</name>
</gene>
<protein>
    <submittedName>
        <fullName evidence="2">Histidine kinase</fullName>
    </submittedName>
</protein>